<feature type="compositionally biased region" description="Basic and acidic residues" evidence="2">
    <location>
        <begin position="80"/>
        <end position="91"/>
    </location>
</feature>
<reference evidence="3 4" key="1">
    <citation type="submission" date="2019-03" db="EMBL/GenBank/DDBJ databases">
        <title>Single cell metagenomics reveals metabolic interactions within the superorganism composed of flagellate Streblomastix strix and complex community of Bacteroidetes bacteria on its surface.</title>
        <authorList>
            <person name="Treitli S.C."/>
            <person name="Kolisko M."/>
            <person name="Husnik F."/>
            <person name="Keeling P."/>
            <person name="Hampl V."/>
        </authorList>
    </citation>
    <scope>NUCLEOTIDE SEQUENCE [LARGE SCALE GENOMIC DNA]</scope>
    <source>
        <strain evidence="3">ST1C</strain>
    </source>
</reference>
<proteinExistence type="predicted"/>
<organism evidence="3 4">
    <name type="scientific">Streblomastix strix</name>
    <dbReference type="NCBI Taxonomy" id="222440"/>
    <lineage>
        <taxon>Eukaryota</taxon>
        <taxon>Metamonada</taxon>
        <taxon>Preaxostyla</taxon>
        <taxon>Oxymonadida</taxon>
        <taxon>Streblomastigidae</taxon>
        <taxon>Streblomastix</taxon>
    </lineage>
</organism>
<feature type="compositionally biased region" description="Basic and acidic residues" evidence="2">
    <location>
        <begin position="129"/>
        <end position="139"/>
    </location>
</feature>
<accession>A0A5J4WYK8</accession>
<dbReference type="Proteomes" id="UP000324800">
    <property type="component" value="Unassembled WGS sequence"/>
</dbReference>
<dbReference type="AlphaFoldDB" id="A0A5J4WYK8"/>
<feature type="non-terminal residue" evidence="3">
    <location>
        <position position="1"/>
    </location>
</feature>
<evidence type="ECO:0000256" key="1">
    <source>
        <dbReference type="SAM" id="Coils"/>
    </source>
</evidence>
<feature type="region of interest" description="Disordered" evidence="2">
    <location>
        <begin position="80"/>
        <end position="167"/>
    </location>
</feature>
<name>A0A5J4WYK8_9EUKA</name>
<feature type="coiled-coil region" evidence="1">
    <location>
        <begin position="11"/>
        <end position="38"/>
    </location>
</feature>
<keyword evidence="1" id="KW-0175">Coiled coil</keyword>
<evidence type="ECO:0000313" key="3">
    <source>
        <dbReference type="EMBL" id="KAA6399991.1"/>
    </source>
</evidence>
<dbReference type="EMBL" id="SNRW01000641">
    <property type="protein sequence ID" value="KAA6399991.1"/>
    <property type="molecule type" value="Genomic_DNA"/>
</dbReference>
<sequence>RRAIQMAQAQSDGIGGEYTKLKDQLEDLQNEARKKNFHFIELKHDLSDKLEHDAAEFRKQRINAHDEERHLQINLLKLRKEAKQESDKKDSDEDDEYKDDQKEGKGRRARRRGKDKKKDIIATPQLKRVTKDGQKEPGDKNQQQQQQSSQLTQQQSPFFSSQQQQLTTPQQNWRNDVVLQRDVNIDYLVRIYGLQLKFQQNQQLFCLLKHIKVKKKEKIIMKLKQIEILKDEKIIQDEALDDIKFTLAIQQTLVSVRAQQAFTSAASAINNSEIIELTNSAVKQEERMILRDVVYKRDNQIEEEFE</sequence>
<evidence type="ECO:0000313" key="4">
    <source>
        <dbReference type="Proteomes" id="UP000324800"/>
    </source>
</evidence>
<evidence type="ECO:0000256" key="2">
    <source>
        <dbReference type="SAM" id="MobiDB-lite"/>
    </source>
</evidence>
<feature type="compositionally biased region" description="Low complexity" evidence="2">
    <location>
        <begin position="142"/>
        <end position="167"/>
    </location>
</feature>
<gene>
    <name evidence="3" type="ORF">EZS28_004487</name>
</gene>
<comment type="caution">
    <text evidence="3">The sequence shown here is derived from an EMBL/GenBank/DDBJ whole genome shotgun (WGS) entry which is preliminary data.</text>
</comment>
<protein>
    <submittedName>
        <fullName evidence="3">Uncharacterized protein</fullName>
    </submittedName>
</protein>